<feature type="transmembrane region" description="Helical" evidence="1">
    <location>
        <begin position="76"/>
        <end position="100"/>
    </location>
</feature>
<proteinExistence type="predicted"/>
<reference evidence="2 3" key="1">
    <citation type="journal article" date="2016" name="Nat. Commun.">
        <title>Thousands of microbial genomes shed light on interconnected biogeochemical processes in an aquifer system.</title>
        <authorList>
            <person name="Anantharaman K."/>
            <person name="Brown C.T."/>
            <person name="Hug L.A."/>
            <person name="Sharon I."/>
            <person name="Castelle C.J."/>
            <person name="Probst A.J."/>
            <person name="Thomas B.C."/>
            <person name="Singh A."/>
            <person name="Wilkins M.J."/>
            <person name="Karaoz U."/>
            <person name="Brodie E.L."/>
            <person name="Williams K.H."/>
            <person name="Hubbard S.S."/>
            <person name="Banfield J.F."/>
        </authorList>
    </citation>
    <scope>NUCLEOTIDE SEQUENCE [LARGE SCALE GENOMIC DNA]</scope>
</reference>
<gene>
    <name evidence="2" type="ORF">A2970_02495</name>
</gene>
<dbReference type="Pfam" id="PF18895">
    <property type="entry name" value="T4SS_pilin"/>
    <property type="match status" value="1"/>
</dbReference>
<feature type="transmembrane region" description="Helical" evidence="1">
    <location>
        <begin position="34"/>
        <end position="55"/>
    </location>
</feature>
<evidence type="ECO:0000313" key="2">
    <source>
        <dbReference type="EMBL" id="OGK53402.1"/>
    </source>
</evidence>
<organism evidence="2 3">
    <name type="scientific">Candidatus Roizmanbacteria bacterium RIFCSPLOWO2_01_FULL_44_13</name>
    <dbReference type="NCBI Taxonomy" id="1802069"/>
    <lineage>
        <taxon>Bacteria</taxon>
        <taxon>Candidatus Roizmaniibacteriota</taxon>
    </lineage>
</organism>
<dbReference type="EMBL" id="MGAT01000001">
    <property type="protein sequence ID" value="OGK53402.1"/>
    <property type="molecule type" value="Genomic_DNA"/>
</dbReference>
<name>A0A1F7JCS0_9BACT</name>
<dbReference type="Proteomes" id="UP000178857">
    <property type="component" value="Unassembled WGS sequence"/>
</dbReference>
<dbReference type="AlphaFoldDB" id="A0A1F7JCS0"/>
<keyword evidence="1" id="KW-0472">Membrane</keyword>
<dbReference type="InterPro" id="IPR043993">
    <property type="entry name" value="T4SS_pilin"/>
</dbReference>
<evidence type="ECO:0000256" key="1">
    <source>
        <dbReference type="SAM" id="Phobius"/>
    </source>
</evidence>
<sequence>MNKLLSQTLNLNGTEIKGPLDEGINNLGDVVSRILSFLMPMAGIVLLFVLIWGGYDFMMSQGNPEKIKGAQAKITSGLIGFFLLIASYLIVRVISAIFGLNTGIL</sequence>
<dbReference type="STRING" id="1802069.A2970_02495"/>
<comment type="caution">
    <text evidence="2">The sequence shown here is derived from an EMBL/GenBank/DDBJ whole genome shotgun (WGS) entry which is preliminary data.</text>
</comment>
<keyword evidence="1" id="KW-0812">Transmembrane</keyword>
<protein>
    <submittedName>
        <fullName evidence="2">Uncharacterized protein</fullName>
    </submittedName>
</protein>
<accession>A0A1F7JCS0</accession>
<keyword evidence="1" id="KW-1133">Transmembrane helix</keyword>
<evidence type="ECO:0000313" key="3">
    <source>
        <dbReference type="Proteomes" id="UP000178857"/>
    </source>
</evidence>